<dbReference type="RefSeq" id="WP_089356084.1">
    <property type="nucleotide sequence ID" value="NZ_FZPD01000002.1"/>
</dbReference>
<keyword evidence="1" id="KW-1133">Transmembrane helix</keyword>
<feature type="transmembrane region" description="Helical" evidence="1">
    <location>
        <begin position="249"/>
        <end position="270"/>
    </location>
</feature>
<dbReference type="OrthoDB" id="1121314at2"/>
<evidence type="ECO:0000256" key="1">
    <source>
        <dbReference type="SAM" id="Phobius"/>
    </source>
</evidence>
<feature type="transmembrane region" description="Helical" evidence="1">
    <location>
        <begin position="324"/>
        <end position="350"/>
    </location>
</feature>
<feature type="transmembrane region" description="Helical" evidence="1">
    <location>
        <begin position="188"/>
        <end position="206"/>
    </location>
</feature>
<feature type="transmembrane region" description="Helical" evidence="1">
    <location>
        <begin position="107"/>
        <end position="124"/>
    </location>
</feature>
<accession>A0A239HJ36</accession>
<name>A0A239HJ36_EKHLU</name>
<keyword evidence="3" id="KW-1185">Reference proteome</keyword>
<keyword evidence="1" id="KW-0472">Membrane</keyword>
<organism evidence="2 3">
    <name type="scientific">Ekhidna lutea</name>
    <dbReference type="NCBI Taxonomy" id="447679"/>
    <lineage>
        <taxon>Bacteria</taxon>
        <taxon>Pseudomonadati</taxon>
        <taxon>Bacteroidota</taxon>
        <taxon>Cytophagia</taxon>
        <taxon>Cytophagales</taxon>
        <taxon>Reichenbachiellaceae</taxon>
        <taxon>Ekhidna</taxon>
    </lineage>
</organism>
<evidence type="ECO:0000313" key="2">
    <source>
        <dbReference type="EMBL" id="SNS81340.1"/>
    </source>
</evidence>
<dbReference type="EMBL" id="FZPD01000002">
    <property type="protein sequence ID" value="SNS81340.1"/>
    <property type="molecule type" value="Genomic_DNA"/>
</dbReference>
<sequence length="358" mass="41248">MNLGKTLRKGGRVRKFGSTFNFVRALSLSLFSVVRHRGKKKSESKLEVSCYKKSKEQIEEYRQSHLSKPWLIAFLKIALLVTCLYFITTKFQDQSINLNEIKWPKSFGLTLGFVFFLMILNWYLEALRWKVSLQSFDPISIRKAWNVILSGLALNWVLPLTSGDLIARISQQRDKYQTTSAAILNRGIMLFFTLVLGLYGVSQLALEYEMNGWFILIILFGIPLIRWLFKKSENRFLTYFKELPRQLLIRIIGISLLRYLTFVFQFYLLLTAFLPFLPVDSIIAGIGWIFLIRTALPLFFGGVGIREASGILFFEPLVNDLQLVVIPIFLIWVINTVIPSLVGLVFVWGIKLTSNYSG</sequence>
<reference evidence="2 3" key="1">
    <citation type="submission" date="2017-06" db="EMBL/GenBank/DDBJ databases">
        <authorList>
            <person name="Kim H.J."/>
            <person name="Triplett B.A."/>
        </authorList>
    </citation>
    <scope>NUCLEOTIDE SEQUENCE [LARGE SCALE GENOMIC DNA]</scope>
    <source>
        <strain evidence="2 3">DSM 19307</strain>
    </source>
</reference>
<protein>
    <submittedName>
        <fullName evidence="2">Uncharacterized membrane protein YbhN, UPF0104 family</fullName>
    </submittedName>
</protein>
<feature type="transmembrane region" description="Helical" evidence="1">
    <location>
        <begin position="282"/>
        <end position="303"/>
    </location>
</feature>
<proteinExistence type="predicted"/>
<evidence type="ECO:0000313" key="3">
    <source>
        <dbReference type="Proteomes" id="UP000198393"/>
    </source>
</evidence>
<gene>
    <name evidence="2" type="ORF">SAMN05421640_1343</name>
</gene>
<feature type="transmembrane region" description="Helical" evidence="1">
    <location>
        <begin position="212"/>
        <end position="229"/>
    </location>
</feature>
<feature type="transmembrane region" description="Helical" evidence="1">
    <location>
        <begin position="70"/>
        <end position="87"/>
    </location>
</feature>
<dbReference type="AlphaFoldDB" id="A0A239HJ36"/>
<keyword evidence="1" id="KW-0812">Transmembrane</keyword>
<dbReference type="Proteomes" id="UP000198393">
    <property type="component" value="Unassembled WGS sequence"/>
</dbReference>